<dbReference type="AlphaFoldDB" id="A0A2G9R7Z2"/>
<accession>A0A2G9R7Z2</accession>
<sequence length="75" mass="8373">MEISWRSIAKTKGCHFTSVPSLGNLTFSSLGWWCEPDVQEEADVVPVMRFVEDFGGPAGEKSRAEVPSVFRHLTM</sequence>
<dbReference type="EMBL" id="KV957828">
    <property type="protein sequence ID" value="PIO23997.1"/>
    <property type="molecule type" value="Genomic_DNA"/>
</dbReference>
<evidence type="ECO:0000313" key="1">
    <source>
        <dbReference type="EMBL" id="PIO23997.1"/>
    </source>
</evidence>
<gene>
    <name evidence="1" type="ORF">AB205_0169560</name>
</gene>
<dbReference type="Proteomes" id="UP000228934">
    <property type="component" value="Unassembled WGS sequence"/>
</dbReference>
<protein>
    <submittedName>
        <fullName evidence="1">Uncharacterized protein</fullName>
    </submittedName>
</protein>
<keyword evidence="2" id="KW-1185">Reference proteome</keyword>
<reference evidence="2" key="1">
    <citation type="journal article" date="2017" name="Nat. Commun.">
        <title>The North American bullfrog draft genome provides insight into hormonal regulation of long noncoding RNA.</title>
        <authorList>
            <person name="Hammond S.A."/>
            <person name="Warren R.L."/>
            <person name="Vandervalk B.P."/>
            <person name="Kucuk E."/>
            <person name="Khan H."/>
            <person name="Gibb E.A."/>
            <person name="Pandoh P."/>
            <person name="Kirk H."/>
            <person name="Zhao Y."/>
            <person name="Jones M."/>
            <person name="Mungall A.J."/>
            <person name="Coope R."/>
            <person name="Pleasance S."/>
            <person name="Moore R.A."/>
            <person name="Holt R.A."/>
            <person name="Round J.M."/>
            <person name="Ohora S."/>
            <person name="Walle B.V."/>
            <person name="Veldhoen N."/>
            <person name="Helbing C.C."/>
            <person name="Birol I."/>
        </authorList>
    </citation>
    <scope>NUCLEOTIDE SEQUENCE [LARGE SCALE GENOMIC DNA]</scope>
</reference>
<name>A0A2G9R7Z2_AQUCT</name>
<evidence type="ECO:0000313" key="2">
    <source>
        <dbReference type="Proteomes" id="UP000228934"/>
    </source>
</evidence>
<organism evidence="1 2">
    <name type="scientific">Aquarana catesbeiana</name>
    <name type="common">American bullfrog</name>
    <name type="synonym">Rana catesbeiana</name>
    <dbReference type="NCBI Taxonomy" id="8400"/>
    <lineage>
        <taxon>Eukaryota</taxon>
        <taxon>Metazoa</taxon>
        <taxon>Chordata</taxon>
        <taxon>Craniata</taxon>
        <taxon>Vertebrata</taxon>
        <taxon>Euteleostomi</taxon>
        <taxon>Amphibia</taxon>
        <taxon>Batrachia</taxon>
        <taxon>Anura</taxon>
        <taxon>Neobatrachia</taxon>
        <taxon>Ranoidea</taxon>
        <taxon>Ranidae</taxon>
        <taxon>Aquarana</taxon>
    </lineage>
</organism>
<proteinExistence type="predicted"/>